<evidence type="ECO:0000313" key="2">
    <source>
        <dbReference type="Proteomes" id="UP000824120"/>
    </source>
</evidence>
<reference evidence="1 2" key="1">
    <citation type="submission" date="2020-09" db="EMBL/GenBank/DDBJ databases">
        <title>De no assembly of potato wild relative species, Solanum commersonii.</title>
        <authorList>
            <person name="Cho K."/>
        </authorList>
    </citation>
    <scope>NUCLEOTIDE SEQUENCE [LARGE SCALE GENOMIC DNA]</scope>
    <source>
        <strain evidence="1">LZ3.2</strain>
        <tissue evidence="1">Leaf</tissue>
    </source>
</reference>
<dbReference type="EMBL" id="JACXVP010000003">
    <property type="protein sequence ID" value="KAG5615783.1"/>
    <property type="molecule type" value="Genomic_DNA"/>
</dbReference>
<gene>
    <name evidence="1" type="ORF">H5410_015607</name>
</gene>
<organism evidence="1 2">
    <name type="scientific">Solanum commersonii</name>
    <name type="common">Commerson's wild potato</name>
    <name type="synonym">Commerson's nightshade</name>
    <dbReference type="NCBI Taxonomy" id="4109"/>
    <lineage>
        <taxon>Eukaryota</taxon>
        <taxon>Viridiplantae</taxon>
        <taxon>Streptophyta</taxon>
        <taxon>Embryophyta</taxon>
        <taxon>Tracheophyta</taxon>
        <taxon>Spermatophyta</taxon>
        <taxon>Magnoliopsida</taxon>
        <taxon>eudicotyledons</taxon>
        <taxon>Gunneridae</taxon>
        <taxon>Pentapetalae</taxon>
        <taxon>asterids</taxon>
        <taxon>lamiids</taxon>
        <taxon>Solanales</taxon>
        <taxon>Solanaceae</taxon>
        <taxon>Solanoideae</taxon>
        <taxon>Solaneae</taxon>
        <taxon>Solanum</taxon>
    </lineage>
</organism>
<sequence>MSSLLRRRKALLSIYLGVMGTPTSQNREGSHRRLPSKLGLLSQPVEVCLPLGESVLANSSTLTNPSSLTLLFLQLIASVISASKCSIKCSLCSDECRQQSKIFYDTEKQADWSHFHEYCRTQGLKYPLLVKRLACTIISELPLQKLLTYFSQQHYLPQMILLVSTSGEYQHVNTDKVSLGTRGDHFFHRTPSPDCEAS</sequence>
<keyword evidence="2" id="KW-1185">Reference proteome</keyword>
<protein>
    <submittedName>
        <fullName evidence="1">Uncharacterized protein</fullName>
    </submittedName>
</protein>
<evidence type="ECO:0000313" key="1">
    <source>
        <dbReference type="EMBL" id="KAG5615783.1"/>
    </source>
</evidence>
<dbReference type="Proteomes" id="UP000824120">
    <property type="component" value="Chromosome 3"/>
</dbReference>
<name>A0A9J5ZV13_SOLCO</name>
<accession>A0A9J5ZV13</accession>
<proteinExistence type="predicted"/>
<comment type="caution">
    <text evidence="1">The sequence shown here is derived from an EMBL/GenBank/DDBJ whole genome shotgun (WGS) entry which is preliminary data.</text>
</comment>
<dbReference type="AlphaFoldDB" id="A0A9J5ZV13"/>